<evidence type="ECO:0000313" key="4">
    <source>
        <dbReference type="EMBL" id="TWD92450.1"/>
    </source>
</evidence>
<dbReference type="PANTHER" id="PTHR21248:SF12">
    <property type="entry name" value="CARDIOLIPIN SYNTHASE C"/>
    <property type="match status" value="1"/>
</dbReference>
<dbReference type="GO" id="GO:0032049">
    <property type="term" value="P:cardiolipin biosynthetic process"/>
    <property type="evidence" value="ECO:0007669"/>
    <property type="project" value="UniProtKB-ARBA"/>
</dbReference>
<feature type="transmembrane region" description="Helical" evidence="2">
    <location>
        <begin position="22"/>
        <end position="40"/>
    </location>
</feature>
<keyword evidence="2" id="KW-0812">Transmembrane</keyword>
<dbReference type="SMART" id="SM00155">
    <property type="entry name" value="PLDc"/>
    <property type="match status" value="2"/>
</dbReference>
<dbReference type="Pfam" id="PF13091">
    <property type="entry name" value="PLDc_2"/>
    <property type="match status" value="2"/>
</dbReference>
<feature type="coiled-coil region" evidence="1">
    <location>
        <begin position="298"/>
        <end position="329"/>
    </location>
</feature>
<dbReference type="CDD" id="cd09111">
    <property type="entry name" value="PLDc_ymdC_like_1"/>
    <property type="match status" value="1"/>
</dbReference>
<dbReference type="EMBL" id="VIVN01000018">
    <property type="protein sequence ID" value="TWD92450.1"/>
    <property type="molecule type" value="Genomic_DNA"/>
</dbReference>
<keyword evidence="2" id="KW-1133">Transmembrane helix</keyword>
<dbReference type="GO" id="GO:0030572">
    <property type="term" value="F:phosphatidyltransferase activity"/>
    <property type="evidence" value="ECO:0007669"/>
    <property type="project" value="UniProtKB-ARBA"/>
</dbReference>
<keyword evidence="5" id="KW-1185">Reference proteome</keyword>
<dbReference type="PANTHER" id="PTHR21248">
    <property type="entry name" value="CARDIOLIPIN SYNTHASE"/>
    <property type="match status" value="1"/>
</dbReference>
<name>A0A561CN44_9BACI</name>
<dbReference type="PROSITE" id="PS50035">
    <property type="entry name" value="PLD"/>
    <property type="match status" value="2"/>
</dbReference>
<evidence type="ECO:0000256" key="1">
    <source>
        <dbReference type="SAM" id="Coils"/>
    </source>
</evidence>
<keyword evidence="1" id="KW-0175">Coiled coil</keyword>
<feature type="domain" description="PLD phosphodiesterase" evidence="3">
    <location>
        <begin position="439"/>
        <end position="466"/>
    </location>
</feature>
<dbReference type="AlphaFoldDB" id="A0A561CN44"/>
<accession>A0A561CN44</accession>
<feature type="transmembrane region" description="Helical" evidence="2">
    <location>
        <begin position="69"/>
        <end position="89"/>
    </location>
</feature>
<evidence type="ECO:0000313" key="5">
    <source>
        <dbReference type="Proteomes" id="UP000319671"/>
    </source>
</evidence>
<gene>
    <name evidence="4" type="ORF">FB550_11882</name>
</gene>
<feature type="domain" description="PLD phosphodiesterase" evidence="3">
    <location>
        <begin position="217"/>
        <end position="244"/>
    </location>
</feature>
<dbReference type="InterPro" id="IPR025202">
    <property type="entry name" value="PLD-like_dom"/>
</dbReference>
<sequence length="539" mass="62287">MIAIGTENCPNKNNMNLERAGFFSYLTQLIVFSPLLFHIVKNVEQTINSYYGFTGVRKEVNSIKKVRRAVMIILIFYLLYIIIFGIVIFKDKHPQVSSTYKEQHKVERFYGNKASQDRVILLEEKKFSGFARINLMENAQESIDVAYYAIHKGYITDLLLGMILDAADRGVKVRILLDGIFHGLRFSLKDAQYALINHPNIEIKFYEPLNPLLPWTWNNRLHDKLLIIDHKYAVIGGRNIGNRYFIQEGEKSPTNDRDVLIINTDPKTKEGSALNQMKGYFNEVWDHPITKVPFDKLSSRQQKKAREANHQLKQKLENLRKTDKKLFNNYYDWVKMSLPTKKVTFIHNPIQRFNKEPWAWYDLTNLMKNSKKSLVIQSPYVIPTKPMLPYMDTLHVPPEKTTILTNSLASTANVMAYSGHIRHINGMVKKGVNVLEYQGPDSIHAKTFIFDDQLSAIGAFNIDSRSAFLNTESMVVIDSVEFTESLEKEMNHYFKKSLKVAKDESYIKDPNLKPGKVSWVKSFSIKGLSYITGLFQHLL</sequence>
<evidence type="ECO:0000259" key="3">
    <source>
        <dbReference type="PROSITE" id="PS50035"/>
    </source>
</evidence>
<reference evidence="4 5" key="1">
    <citation type="submission" date="2019-06" db="EMBL/GenBank/DDBJ databases">
        <title>Sorghum-associated microbial communities from plants grown in Nebraska, USA.</title>
        <authorList>
            <person name="Schachtman D."/>
        </authorList>
    </citation>
    <scope>NUCLEOTIDE SEQUENCE [LARGE SCALE GENOMIC DNA]</scope>
    <source>
        <strain evidence="4 5">2482</strain>
    </source>
</reference>
<dbReference type="InterPro" id="IPR001736">
    <property type="entry name" value="PLipase_D/transphosphatidylase"/>
</dbReference>
<proteinExistence type="predicted"/>
<dbReference type="Gene3D" id="3.30.870.10">
    <property type="entry name" value="Endonuclease Chain A"/>
    <property type="match status" value="2"/>
</dbReference>
<dbReference type="SUPFAM" id="SSF56024">
    <property type="entry name" value="Phospholipase D/nuclease"/>
    <property type="match status" value="2"/>
</dbReference>
<dbReference type="CDD" id="cd09113">
    <property type="entry name" value="PLDc_ymdC_like_2"/>
    <property type="match status" value="1"/>
</dbReference>
<protein>
    <submittedName>
        <fullName evidence="4">Putative cardiolipin synthase</fullName>
    </submittedName>
</protein>
<keyword evidence="2" id="KW-0472">Membrane</keyword>
<evidence type="ECO:0000256" key="2">
    <source>
        <dbReference type="SAM" id="Phobius"/>
    </source>
</evidence>
<comment type="caution">
    <text evidence="4">The sequence shown here is derived from an EMBL/GenBank/DDBJ whole genome shotgun (WGS) entry which is preliminary data.</text>
</comment>
<dbReference type="Proteomes" id="UP000319671">
    <property type="component" value="Unassembled WGS sequence"/>
</dbReference>
<organism evidence="4 5">
    <name type="scientific">Neobacillus bataviensis</name>
    <dbReference type="NCBI Taxonomy" id="220685"/>
    <lineage>
        <taxon>Bacteria</taxon>
        <taxon>Bacillati</taxon>
        <taxon>Bacillota</taxon>
        <taxon>Bacilli</taxon>
        <taxon>Bacillales</taxon>
        <taxon>Bacillaceae</taxon>
        <taxon>Neobacillus</taxon>
    </lineage>
</organism>